<protein>
    <submittedName>
        <fullName evidence="2">Transcriptional regulator</fullName>
    </submittedName>
</protein>
<dbReference type="InterPro" id="IPR036388">
    <property type="entry name" value="WH-like_DNA-bd_sf"/>
</dbReference>
<dbReference type="Pfam" id="PF12728">
    <property type="entry name" value="HTH_17"/>
    <property type="match status" value="1"/>
</dbReference>
<comment type="caution">
    <text evidence="2">The sequence shown here is derived from an EMBL/GenBank/DDBJ whole genome shotgun (WGS) entry which is preliminary data.</text>
</comment>
<organism evidence="2 3">
    <name type="scientific">Hornefia porci</name>
    <dbReference type="NCBI Taxonomy" id="2652292"/>
    <lineage>
        <taxon>Bacteria</taxon>
        <taxon>Bacillati</taxon>
        <taxon>Bacillota</taxon>
        <taxon>Clostridia</taxon>
        <taxon>Peptostreptococcales</taxon>
        <taxon>Anaerovoracaceae</taxon>
        <taxon>Hornefia</taxon>
    </lineage>
</organism>
<dbReference type="Gene3D" id="1.10.10.10">
    <property type="entry name" value="Winged helix-like DNA-binding domain superfamily/Winged helix DNA-binding domain"/>
    <property type="match status" value="1"/>
</dbReference>
<dbReference type="OrthoDB" id="26294at2"/>
<dbReference type="InterPro" id="IPR041657">
    <property type="entry name" value="HTH_17"/>
</dbReference>
<dbReference type="InterPro" id="IPR010093">
    <property type="entry name" value="SinI_DNA-bd"/>
</dbReference>
<dbReference type="Proteomes" id="UP000187404">
    <property type="component" value="Unassembled WGS sequence"/>
</dbReference>
<dbReference type="NCBIfam" id="TIGR01764">
    <property type="entry name" value="excise"/>
    <property type="match status" value="1"/>
</dbReference>
<dbReference type="SUPFAM" id="SSF46955">
    <property type="entry name" value="Putative DNA-binding domain"/>
    <property type="match status" value="1"/>
</dbReference>
<dbReference type="InterPro" id="IPR009061">
    <property type="entry name" value="DNA-bd_dom_put_sf"/>
</dbReference>
<reference evidence="2 3" key="1">
    <citation type="journal article" date="2016" name="Appl. Environ. Microbiol.">
        <title>Function and Phylogeny of Bacterial Butyryl Coenzyme A:Acetate Transferases and Their Diversity in the Proximal Colon of Swine.</title>
        <authorList>
            <person name="Trachsel J."/>
            <person name="Bayles D.O."/>
            <person name="Looft T."/>
            <person name="Levine U.Y."/>
            <person name="Allen H.K."/>
        </authorList>
    </citation>
    <scope>NUCLEOTIDE SEQUENCE [LARGE SCALE GENOMIC DNA]</scope>
    <source>
        <strain evidence="2 3">68-3-10</strain>
    </source>
</reference>
<gene>
    <name evidence="2" type="ORF">BHK98_11420</name>
</gene>
<accession>A0A1Q9JKF1</accession>
<sequence>MSNEVEINATEKWVNLEDIAEHLSVSQDTVRTWIKEGKLPFYRAGKRYKFKISEVDEWVRNGKITE</sequence>
<dbReference type="RefSeq" id="WP_075714392.1">
    <property type="nucleotide sequence ID" value="NZ_MJIE01000001.1"/>
</dbReference>
<dbReference type="AlphaFoldDB" id="A0A1Q9JKF1"/>
<dbReference type="STRING" id="1261640.BHK98_11420"/>
<name>A0A1Q9JKF1_9FIRM</name>
<evidence type="ECO:0000259" key="1">
    <source>
        <dbReference type="Pfam" id="PF12728"/>
    </source>
</evidence>
<feature type="domain" description="Helix-turn-helix" evidence="1">
    <location>
        <begin position="13"/>
        <end position="62"/>
    </location>
</feature>
<keyword evidence="3" id="KW-1185">Reference proteome</keyword>
<proteinExistence type="predicted"/>
<evidence type="ECO:0000313" key="2">
    <source>
        <dbReference type="EMBL" id="OLR56625.1"/>
    </source>
</evidence>
<dbReference type="EMBL" id="MJIE01000001">
    <property type="protein sequence ID" value="OLR56625.1"/>
    <property type="molecule type" value="Genomic_DNA"/>
</dbReference>
<evidence type="ECO:0000313" key="3">
    <source>
        <dbReference type="Proteomes" id="UP000187404"/>
    </source>
</evidence>
<dbReference type="GO" id="GO:0003677">
    <property type="term" value="F:DNA binding"/>
    <property type="evidence" value="ECO:0007669"/>
    <property type="project" value="InterPro"/>
</dbReference>